<comment type="similarity">
    <text evidence="1">Belongs to the class IV-like SAM-binding methyltransferase superfamily.</text>
</comment>
<dbReference type="Gene3D" id="2.40.50.140">
    <property type="entry name" value="Nucleic acid-binding proteins"/>
    <property type="match status" value="1"/>
</dbReference>
<evidence type="ECO:0000313" key="3">
    <source>
        <dbReference type="WBParaSite" id="PTRK_0001689200.1"/>
    </source>
</evidence>
<reference evidence="3" key="1">
    <citation type="submission" date="2017-02" db="UniProtKB">
        <authorList>
            <consortium name="WormBaseParasite"/>
        </authorList>
    </citation>
    <scope>IDENTIFICATION</scope>
</reference>
<dbReference type="InterPro" id="IPR029028">
    <property type="entry name" value="Alpha/beta_knot_MTases"/>
</dbReference>
<sequence>MGSHNKISREERKLASKLIKNKPAENSWRKKHKNVLNKKEEHLIEMHKEYKKKKEEEKYSKIINGVDTSKFIGTQYRPYHITIAIPGSIMNNAQCPELMAYLASQVARAATLHCVDKIIIYDETSKMTDHQINSYYSGDWVGEEYVNDNNIECNFHLARILEYLECPQYLRKALFPMQKPLKFAGLMNPLDAKNHLRADDLSIPFREGIIVKEAKKEGRGEICDVGLDKKLELNEQSYLPKNTRITIKMDDINESSSRYTGNITSAKTIRETSGLYWGFNIEIVKSLSEVLKGNYDNKIAITQEGKRPQKSHFSVKKQKTNNILIVFGGFDGLKTALNSDSELSSNSPEELFDNCISCLSDSGSNSIRTEEAILIALTELKNKFDRVL</sequence>
<dbReference type="PANTHER" id="PTHR12150">
    <property type="entry name" value="CLASS IV SAM-BINDING METHYLTRANSFERASE-RELATED"/>
    <property type="match status" value="1"/>
</dbReference>
<organism evidence="2 3">
    <name type="scientific">Parastrongyloides trichosuri</name>
    <name type="common">Possum-specific nematode worm</name>
    <dbReference type="NCBI Taxonomy" id="131310"/>
    <lineage>
        <taxon>Eukaryota</taxon>
        <taxon>Metazoa</taxon>
        <taxon>Ecdysozoa</taxon>
        <taxon>Nematoda</taxon>
        <taxon>Chromadorea</taxon>
        <taxon>Rhabditida</taxon>
        <taxon>Tylenchina</taxon>
        <taxon>Panagrolaimomorpha</taxon>
        <taxon>Strongyloidoidea</taxon>
        <taxon>Strongyloididae</taxon>
        <taxon>Parastrongyloides</taxon>
    </lineage>
</organism>
<name>A0A0N5A5A8_PARTI</name>
<protein>
    <submittedName>
        <fullName evidence="3">Methyltransferase C9orf114</fullName>
    </submittedName>
</protein>
<dbReference type="InterPro" id="IPR012340">
    <property type="entry name" value="NA-bd_OB-fold"/>
</dbReference>
<proteinExistence type="inferred from homology"/>
<dbReference type="STRING" id="131310.A0A0N5A5A8"/>
<dbReference type="PANTHER" id="PTHR12150:SF13">
    <property type="entry name" value="METHYLTRANSFERASE C9ORF114-RELATED"/>
    <property type="match status" value="1"/>
</dbReference>
<dbReference type="CDD" id="cd18086">
    <property type="entry name" value="HsC9orf114-like"/>
    <property type="match status" value="1"/>
</dbReference>
<dbReference type="Gene3D" id="3.40.1280.10">
    <property type="match status" value="1"/>
</dbReference>
<dbReference type="InterPro" id="IPR029026">
    <property type="entry name" value="tRNA_m1G_MTases_N"/>
</dbReference>
<dbReference type="AlphaFoldDB" id="A0A0N5A5A8"/>
<dbReference type="SUPFAM" id="SSF75217">
    <property type="entry name" value="alpha/beta knot"/>
    <property type="match status" value="1"/>
</dbReference>
<dbReference type="Proteomes" id="UP000038045">
    <property type="component" value="Unplaced"/>
</dbReference>
<dbReference type="SUPFAM" id="SSF50249">
    <property type="entry name" value="Nucleic acid-binding proteins"/>
    <property type="match status" value="1"/>
</dbReference>
<dbReference type="WBParaSite" id="PTRK_0001689200.1">
    <property type="protein sequence ID" value="PTRK_0001689200.1"/>
    <property type="gene ID" value="PTRK_0001689200"/>
</dbReference>
<keyword evidence="2" id="KW-1185">Reference proteome</keyword>
<dbReference type="InterPro" id="IPR003750">
    <property type="entry name" value="Put_MeTrfase-C9orf114-like"/>
</dbReference>
<evidence type="ECO:0000256" key="1">
    <source>
        <dbReference type="ARBA" id="ARBA00009841"/>
    </source>
</evidence>
<evidence type="ECO:0000313" key="2">
    <source>
        <dbReference type="Proteomes" id="UP000038045"/>
    </source>
</evidence>
<accession>A0A0N5A5A8</accession>
<dbReference type="Pfam" id="PF02598">
    <property type="entry name" value="Methyltrn_RNA_3"/>
    <property type="match status" value="1"/>
</dbReference>